<sequence>MWADRAGIGRDCPPGGPQAASGRLSHGRPAAAWRASAGVFRKGRKKGTVGAKRRRARMENPGRRVRRGPSGPVSGQKRVRMPDVSSSWFFAPNVDDTV</sequence>
<feature type="compositionally biased region" description="Basic residues" evidence="1">
    <location>
        <begin position="41"/>
        <end position="56"/>
    </location>
</feature>
<evidence type="ECO:0000313" key="3">
    <source>
        <dbReference type="Proteomes" id="UP000494135"/>
    </source>
</evidence>
<reference evidence="2 3" key="1">
    <citation type="submission" date="2020-04" db="EMBL/GenBank/DDBJ databases">
        <authorList>
            <person name="De Canck E."/>
        </authorList>
    </citation>
    <scope>NUCLEOTIDE SEQUENCE [LARGE SCALE GENOMIC DNA]</scope>
    <source>
        <strain evidence="2 3">LMG 29660</strain>
    </source>
</reference>
<proteinExistence type="predicted"/>
<gene>
    <name evidence="2" type="ORF">LMG29660_07071</name>
</gene>
<dbReference type="EMBL" id="CADIKG010000038">
    <property type="protein sequence ID" value="CAB3772101.1"/>
    <property type="molecule type" value="Genomic_DNA"/>
</dbReference>
<accession>A0A6J5F318</accession>
<dbReference type="AlphaFoldDB" id="A0A6J5F318"/>
<protein>
    <submittedName>
        <fullName evidence="2">Uncharacterized protein</fullName>
    </submittedName>
</protein>
<evidence type="ECO:0000313" key="2">
    <source>
        <dbReference type="EMBL" id="CAB3772101.1"/>
    </source>
</evidence>
<feature type="region of interest" description="Disordered" evidence="1">
    <location>
        <begin position="1"/>
        <end position="80"/>
    </location>
</feature>
<dbReference type="Proteomes" id="UP000494135">
    <property type="component" value="Unassembled WGS sequence"/>
</dbReference>
<name>A0A6J5F318_9BURK</name>
<organism evidence="2 3">
    <name type="scientific">Burkholderia puraquae</name>
    <dbReference type="NCBI Taxonomy" id="1904757"/>
    <lineage>
        <taxon>Bacteria</taxon>
        <taxon>Pseudomonadati</taxon>
        <taxon>Pseudomonadota</taxon>
        <taxon>Betaproteobacteria</taxon>
        <taxon>Burkholderiales</taxon>
        <taxon>Burkholderiaceae</taxon>
        <taxon>Burkholderia</taxon>
        <taxon>Burkholderia cepacia complex</taxon>
    </lineage>
</organism>
<evidence type="ECO:0000256" key="1">
    <source>
        <dbReference type="SAM" id="MobiDB-lite"/>
    </source>
</evidence>